<evidence type="ECO:0000256" key="9">
    <source>
        <dbReference type="PROSITE-ProRule" id="PRU00110"/>
    </source>
</evidence>
<evidence type="ECO:0000256" key="7">
    <source>
        <dbReference type="ARBA" id="ARBA00023012"/>
    </source>
</evidence>
<dbReference type="Pfam" id="PF02518">
    <property type="entry name" value="HATPase_c"/>
    <property type="match status" value="1"/>
</dbReference>
<dbReference type="InterPro" id="IPR036061">
    <property type="entry name" value="CheW-like_dom_sf"/>
</dbReference>
<dbReference type="PANTHER" id="PTHR43395:SF1">
    <property type="entry name" value="CHEMOTAXIS PROTEIN CHEA"/>
    <property type="match status" value="1"/>
</dbReference>
<dbReference type="SMART" id="SM00448">
    <property type="entry name" value="REC"/>
    <property type="match status" value="1"/>
</dbReference>
<organism evidence="16 17">
    <name type="scientific">Anoxynatronum sibiricum</name>
    <dbReference type="NCBI Taxonomy" id="210623"/>
    <lineage>
        <taxon>Bacteria</taxon>
        <taxon>Bacillati</taxon>
        <taxon>Bacillota</taxon>
        <taxon>Clostridia</taxon>
        <taxon>Eubacteriales</taxon>
        <taxon>Clostridiaceae</taxon>
        <taxon>Anoxynatronum</taxon>
    </lineage>
</organism>
<dbReference type="Gene3D" id="3.30.565.10">
    <property type="entry name" value="Histidine kinase-like ATPase, C-terminal domain"/>
    <property type="match status" value="1"/>
</dbReference>
<feature type="coiled-coil region" evidence="11">
    <location>
        <begin position="716"/>
        <end position="743"/>
    </location>
</feature>
<feature type="domain" description="CheW-like" evidence="14">
    <location>
        <begin position="740"/>
        <end position="873"/>
    </location>
</feature>
<dbReference type="PRINTS" id="PR00344">
    <property type="entry name" value="BCTRLSENSOR"/>
</dbReference>
<keyword evidence="11" id="KW-0175">Coiled coil</keyword>
<evidence type="ECO:0000313" key="16">
    <source>
        <dbReference type="EMBL" id="MEN1759367.1"/>
    </source>
</evidence>
<sequence>MIQNEEFINEFVEEAKSHLDMIEAGLLSMEEGCGDSDNINTIFRSIHSIKGTAGFFGLEKIVELAHVMENLLGEIRNQNITPDSAMIDHLLRGNDQLKIMVDNVTDSNDADVNNYVAIFTNLLNQEAAPETAKKLMLSSAENNHQIMEIDQQQKDQINKARQHGHHLYKVTIAMNRDLGSEISPIKFFKKIQSVGEIVDSFIDISDIHGLDSVMEADVVFAFVFTTVLEKNLLPIALDIQDGSIEELETDTDLSTLNLSDEANITKAKMSKSTLNQTPSNIFNENENENKETQSQIITETVAAVADGLSAVGRKESGTAAEDSVRVHVSLLNDLLNLASEMVLGRNQLLRNIDAHRKQINGLDSILQNIDRVTTELQGKIMQTRMQPVGNVFNKMPRVIRDLSKKLGKEVDLIIEGSDVELDKSIIESLSDPLTHLIRNAADHGLEMPAERKKAGKHTKGTVLLKAYHESGYVHIDIVDDGAGIDADRIRKKGLEKGLVSESELKHMGEQEVLQILMKPGFSTAERITDVSGRGVGMDVVKTNIEKLGGTVEIQTKLGEGTTFRMILPLTLAIIPSLIVEVNNYKFALPQVNLQEMVRIKAGDESKKIELVHRAQVLRLRGKLLPIVHLGEVLGLDQRETDSGGATAEITRVLVLKAGSKRFGLIVDRIFDEEEILVKPLPKYFMNCQGYSGVTIMGDGKTAMILDPEGVVTKASLRFTEDQIETTQREQQEQTEELREAQNLLMFKCSGEETFAIDLSLVSRVEEILPSQIEIIGDNAYIKHRGEALRVIRPEQYLPVTSKQNNPEKLYVIIPKLVANPIGLIIEKIHDTMMTSIKLNQEDIKGKGIIGSTILNDRIVLLVNIYEIFEMASPDEYGNKSLKNTAEGTVILLAEDTPFFSRMTKNYLEWAGYQVYAVENGKTALELLKEKAVDLVLSDIQMPVMDGLELAREIRKDPDLAALPMVALTSMTGDLDRQAGFEAGFDFYEFKLDKVTILETLKKALQLRGKAV</sequence>
<dbReference type="Gene3D" id="2.30.30.40">
    <property type="entry name" value="SH3 Domains"/>
    <property type="match status" value="1"/>
</dbReference>
<keyword evidence="17" id="KW-1185">Reference proteome</keyword>
<keyword evidence="7" id="KW-0902">Two-component regulatory system</keyword>
<evidence type="ECO:0000259" key="15">
    <source>
        <dbReference type="PROSITE" id="PS50894"/>
    </source>
</evidence>
<dbReference type="SMART" id="SM01231">
    <property type="entry name" value="H-kinase_dim"/>
    <property type="match status" value="1"/>
</dbReference>
<evidence type="ECO:0000259" key="12">
    <source>
        <dbReference type="PROSITE" id="PS50109"/>
    </source>
</evidence>
<comment type="catalytic activity">
    <reaction evidence="1">
        <text>ATP + protein L-histidine = ADP + protein N-phospho-L-histidine.</text>
        <dbReference type="EC" id="2.7.13.3"/>
    </reaction>
</comment>
<evidence type="ECO:0000256" key="1">
    <source>
        <dbReference type="ARBA" id="ARBA00000085"/>
    </source>
</evidence>
<proteinExistence type="predicted"/>
<feature type="modified residue" description="Phosphohistidine" evidence="9">
    <location>
        <position position="47"/>
    </location>
</feature>
<name>A0ABU9VQD0_9CLOT</name>
<evidence type="ECO:0000256" key="4">
    <source>
        <dbReference type="ARBA" id="ARBA00022553"/>
    </source>
</evidence>
<dbReference type="PROSITE" id="PS50110">
    <property type="entry name" value="RESPONSE_REGULATORY"/>
    <property type="match status" value="1"/>
</dbReference>
<evidence type="ECO:0000259" key="14">
    <source>
        <dbReference type="PROSITE" id="PS50851"/>
    </source>
</evidence>
<feature type="domain" description="Response regulatory" evidence="13">
    <location>
        <begin position="889"/>
        <end position="1005"/>
    </location>
</feature>
<evidence type="ECO:0000256" key="5">
    <source>
        <dbReference type="ARBA" id="ARBA00022679"/>
    </source>
</evidence>
<dbReference type="InterPro" id="IPR011006">
    <property type="entry name" value="CheY-like_superfamily"/>
</dbReference>
<accession>A0ABU9VQD0</accession>
<dbReference type="Proteomes" id="UP001407405">
    <property type="component" value="Unassembled WGS sequence"/>
</dbReference>
<dbReference type="SMART" id="SM00387">
    <property type="entry name" value="HATPase_c"/>
    <property type="match status" value="1"/>
</dbReference>
<dbReference type="InterPro" id="IPR036097">
    <property type="entry name" value="HisK_dim/P_sf"/>
</dbReference>
<dbReference type="InterPro" id="IPR004105">
    <property type="entry name" value="CheA-like_dim"/>
</dbReference>
<dbReference type="InterPro" id="IPR001789">
    <property type="entry name" value="Sig_transdc_resp-reg_receiver"/>
</dbReference>
<dbReference type="PROSITE" id="PS50109">
    <property type="entry name" value="HIS_KIN"/>
    <property type="match status" value="1"/>
</dbReference>
<dbReference type="InterPro" id="IPR003594">
    <property type="entry name" value="HATPase_dom"/>
</dbReference>
<evidence type="ECO:0000313" key="17">
    <source>
        <dbReference type="Proteomes" id="UP001407405"/>
    </source>
</evidence>
<dbReference type="EMBL" id="JBCITM010000002">
    <property type="protein sequence ID" value="MEN1759367.1"/>
    <property type="molecule type" value="Genomic_DNA"/>
</dbReference>
<dbReference type="Pfam" id="PF02895">
    <property type="entry name" value="H-kinase_dim"/>
    <property type="match status" value="1"/>
</dbReference>
<dbReference type="SUPFAM" id="SSF47226">
    <property type="entry name" value="Histidine-containing phosphotransfer domain, HPT domain"/>
    <property type="match status" value="1"/>
</dbReference>
<dbReference type="InterPro" id="IPR037006">
    <property type="entry name" value="CheA-like_homodim_sf"/>
</dbReference>
<feature type="domain" description="CheW-like" evidence="14">
    <location>
        <begin position="573"/>
        <end position="716"/>
    </location>
</feature>
<evidence type="ECO:0000256" key="3">
    <source>
        <dbReference type="ARBA" id="ARBA00018672"/>
    </source>
</evidence>
<dbReference type="PROSITE" id="PS50894">
    <property type="entry name" value="HPT"/>
    <property type="match status" value="1"/>
</dbReference>
<feature type="modified residue" description="4-aspartylphosphate" evidence="10">
    <location>
        <position position="938"/>
    </location>
</feature>
<dbReference type="Pfam" id="PF01627">
    <property type="entry name" value="Hpt"/>
    <property type="match status" value="1"/>
</dbReference>
<dbReference type="RefSeq" id="WP_343184730.1">
    <property type="nucleotide sequence ID" value="NZ_JBCITM010000002.1"/>
</dbReference>
<dbReference type="SMART" id="SM00073">
    <property type="entry name" value="HPT"/>
    <property type="match status" value="1"/>
</dbReference>
<dbReference type="InterPro" id="IPR004358">
    <property type="entry name" value="Sig_transdc_His_kin-like_C"/>
</dbReference>
<dbReference type="InterPro" id="IPR002545">
    <property type="entry name" value="CheW-lke_dom"/>
</dbReference>
<dbReference type="Gene3D" id="1.10.287.560">
    <property type="entry name" value="Histidine kinase CheA-like, homodimeric domain"/>
    <property type="match status" value="1"/>
</dbReference>
<feature type="domain" description="HPt" evidence="15">
    <location>
        <begin position="1"/>
        <end position="104"/>
    </location>
</feature>
<dbReference type="CDD" id="cd17546">
    <property type="entry name" value="REC_hyHK_CKI1_RcsC-like"/>
    <property type="match status" value="1"/>
</dbReference>
<comment type="function">
    <text evidence="8">May play the central regulatory role in sporulation. It may be an element of the effector pathway responsible for the activation of sporulation genes in response to nutritional stress. Spo0A may act in concert with spo0H (a sigma factor) to control the expression of some genes that are critical to the sporulation process.</text>
</comment>
<dbReference type="InterPro" id="IPR051315">
    <property type="entry name" value="Bact_Chemotaxis_CheA"/>
</dbReference>
<gene>
    <name evidence="16" type="ORF">AAIG11_02670</name>
</gene>
<dbReference type="PROSITE" id="PS50851">
    <property type="entry name" value="CHEW"/>
    <property type="match status" value="2"/>
</dbReference>
<keyword evidence="4 10" id="KW-0597">Phosphoprotein</keyword>
<dbReference type="Gene3D" id="2.40.50.180">
    <property type="entry name" value="CheA-289, Domain 4"/>
    <property type="match status" value="1"/>
</dbReference>
<dbReference type="InterPro" id="IPR008207">
    <property type="entry name" value="Sig_transdc_His_kin_Hpt_dom"/>
</dbReference>
<dbReference type="Pfam" id="PF00072">
    <property type="entry name" value="Response_reg"/>
    <property type="match status" value="1"/>
</dbReference>
<dbReference type="SUPFAM" id="SSF50341">
    <property type="entry name" value="CheW-like"/>
    <property type="match status" value="2"/>
</dbReference>
<comment type="caution">
    <text evidence="16">The sequence shown here is derived from an EMBL/GenBank/DDBJ whole genome shotgun (WGS) entry which is preliminary data.</text>
</comment>
<feature type="domain" description="Histidine kinase" evidence="12">
    <location>
        <begin position="319"/>
        <end position="571"/>
    </location>
</feature>
<dbReference type="EC" id="2.7.13.3" evidence="2"/>
<evidence type="ECO:0000259" key="13">
    <source>
        <dbReference type="PROSITE" id="PS50110"/>
    </source>
</evidence>
<dbReference type="InterPro" id="IPR005467">
    <property type="entry name" value="His_kinase_dom"/>
</dbReference>
<keyword evidence="6" id="KW-0418">Kinase</keyword>
<dbReference type="CDD" id="cd00088">
    <property type="entry name" value="HPT"/>
    <property type="match status" value="1"/>
</dbReference>
<dbReference type="CDD" id="cd16916">
    <property type="entry name" value="HATPase_CheA-like"/>
    <property type="match status" value="1"/>
</dbReference>
<reference evidence="16 17" key="1">
    <citation type="submission" date="2024-04" db="EMBL/GenBank/DDBJ databases">
        <title>Genome sequencing and metabolic network reconstruction of aminoacids and betaine degradation by Anoxynatronum sibiricum.</title>
        <authorList>
            <person name="Detkova E.N."/>
            <person name="Boltjanskaja Y.V."/>
            <person name="Mardanov A.V."/>
            <person name="Kevbrin V."/>
        </authorList>
    </citation>
    <scope>NUCLEOTIDE SEQUENCE [LARGE SCALE GENOMIC DNA]</scope>
    <source>
        <strain evidence="16 17">Z-7981</strain>
    </source>
</reference>
<protein>
    <recommendedName>
        <fullName evidence="3">Stage 0 sporulation protein A homolog</fullName>
        <ecNumber evidence="2">2.7.13.3</ecNumber>
    </recommendedName>
</protein>
<dbReference type="SUPFAM" id="SSF47384">
    <property type="entry name" value="Homodimeric domain of signal transducing histidine kinase"/>
    <property type="match status" value="1"/>
</dbReference>
<evidence type="ECO:0000256" key="10">
    <source>
        <dbReference type="PROSITE-ProRule" id="PRU00169"/>
    </source>
</evidence>
<evidence type="ECO:0000256" key="8">
    <source>
        <dbReference type="ARBA" id="ARBA00024867"/>
    </source>
</evidence>
<evidence type="ECO:0000256" key="2">
    <source>
        <dbReference type="ARBA" id="ARBA00012438"/>
    </source>
</evidence>
<dbReference type="SMART" id="SM00260">
    <property type="entry name" value="CheW"/>
    <property type="match status" value="2"/>
</dbReference>
<dbReference type="SUPFAM" id="SSF52172">
    <property type="entry name" value="CheY-like"/>
    <property type="match status" value="1"/>
</dbReference>
<dbReference type="SUPFAM" id="SSF55874">
    <property type="entry name" value="ATPase domain of HSP90 chaperone/DNA topoisomerase II/histidine kinase"/>
    <property type="match status" value="1"/>
</dbReference>
<dbReference type="Pfam" id="PF01584">
    <property type="entry name" value="CheW"/>
    <property type="match status" value="2"/>
</dbReference>
<evidence type="ECO:0000256" key="11">
    <source>
        <dbReference type="SAM" id="Coils"/>
    </source>
</evidence>
<evidence type="ECO:0000256" key="6">
    <source>
        <dbReference type="ARBA" id="ARBA00022777"/>
    </source>
</evidence>
<dbReference type="Gene3D" id="3.40.50.2300">
    <property type="match status" value="1"/>
</dbReference>
<keyword evidence="5" id="KW-0808">Transferase</keyword>
<dbReference type="CDD" id="cd00731">
    <property type="entry name" value="CheA_reg"/>
    <property type="match status" value="1"/>
</dbReference>
<dbReference type="Gene3D" id="1.20.120.160">
    <property type="entry name" value="HPT domain"/>
    <property type="match status" value="1"/>
</dbReference>
<dbReference type="InterPro" id="IPR036641">
    <property type="entry name" value="HPT_dom_sf"/>
</dbReference>
<dbReference type="PANTHER" id="PTHR43395">
    <property type="entry name" value="SENSOR HISTIDINE KINASE CHEA"/>
    <property type="match status" value="1"/>
</dbReference>
<dbReference type="InterPro" id="IPR036890">
    <property type="entry name" value="HATPase_C_sf"/>
</dbReference>